<proteinExistence type="inferred from homology"/>
<evidence type="ECO:0000313" key="10">
    <source>
        <dbReference type="EMBL" id="GMH54154.1"/>
    </source>
</evidence>
<reference evidence="10" key="1">
    <citation type="submission" date="2022-07" db="EMBL/GenBank/DDBJ databases">
        <title>Genome analysis of Parmales, a sister group of diatoms, reveals the evolutionary specialization of diatoms from phago-mixotrophs to photoautotrophs.</title>
        <authorList>
            <person name="Ban H."/>
            <person name="Sato S."/>
            <person name="Yoshikawa S."/>
            <person name="Kazumasa Y."/>
            <person name="Nakamura Y."/>
            <person name="Ichinomiya M."/>
            <person name="Saitoh K."/>
            <person name="Sato N."/>
            <person name="Blanc-Mathieu R."/>
            <person name="Endo H."/>
            <person name="Kuwata A."/>
            <person name="Ogata H."/>
        </authorList>
    </citation>
    <scope>NUCLEOTIDE SEQUENCE</scope>
</reference>
<dbReference type="Gene3D" id="1.50.40.10">
    <property type="entry name" value="Mitochondrial carrier domain"/>
    <property type="match status" value="1"/>
</dbReference>
<dbReference type="EMBL" id="BRXZ01000798">
    <property type="protein sequence ID" value="GMH54154.1"/>
    <property type="molecule type" value="Genomic_DNA"/>
</dbReference>
<evidence type="ECO:0000313" key="11">
    <source>
        <dbReference type="Proteomes" id="UP001165082"/>
    </source>
</evidence>
<keyword evidence="11" id="KW-1185">Reference proteome</keyword>
<comment type="caution">
    <text evidence="10">The sequence shown here is derived from an EMBL/GenBank/DDBJ whole genome shotgun (WGS) entry which is preliminary data.</text>
</comment>
<feature type="repeat" description="Solcar" evidence="8">
    <location>
        <begin position="1"/>
        <end position="99"/>
    </location>
</feature>
<protein>
    <submittedName>
        <fullName evidence="10">Uncharacterized protein</fullName>
    </submittedName>
</protein>
<dbReference type="SUPFAM" id="SSF103506">
    <property type="entry name" value="Mitochondrial carrier"/>
    <property type="match status" value="1"/>
</dbReference>
<evidence type="ECO:0000256" key="5">
    <source>
        <dbReference type="ARBA" id="ARBA00022737"/>
    </source>
</evidence>
<evidence type="ECO:0000256" key="1">
    <source>
        <dbReference type="ARBA" id="ARBA00004141"/>
    </source>
</evidence>
<gene>
    <name evidence="10" type="ORF">TrRE_jg3607</name>
</gene>
<keyword evidence="6" id="KW-1133">Transmembrane helix</keyword>
<keyword evidence="3 9" id="KW-0813">Transport</keyword>
<keyword evidence="7 8" id="KW-0472">Membrane</keyword>
<keyword evidence="4 8" id="KW-0812">Transmembrane</keyword>
<dbReference type="GO" id="GO:0016020">
    <property type="term" value="C:membrane"/>
    <property type="evidence" value="ECO:0007669"/>
    <property type="project" value="UniProtKB-SubCell"/>
</dbReference>
<comment type="subcellular location">
    <subcellularLocation>
        <location evidence="1">Membrane</location>
        <topology evidence="1">Multi-pass membrane protein</topology>
    </subcellularLocation>
</comment>
<evidence type="ECO:0000256" key="7">
    <source>
        <dbReference type="ARBA" id="ARBA00023136"/>
    </source>
</evidence>
<dbReference type="PROSITE" id="PS50920">
    <property type="entry name" value="SOLCAR"/>
    <property type="match status" value="2"/>
</dbReference>
<sequence length="197" mass="21223">QLLAGAVTGGIGSALFCPIDVVRVRQQADAGKLSNSTGLLQTGLRKGRAPRHTRTLSAFSEILRRDGALGLYQGAQFTVARAALLSSSQLASYESLKRTTREILNLENESTPLHLACALTSGLIAQTCIMPFDTARSYFMAAEGPSISSLVSLCRRDGVFNWAYRGYAAACARQGPIMLLQLPLIEQLRKFLGVGYL</sequence>
<evidence type="ECO:0000256" key="6">
    <source>
        <dbReference type="ARBA" id="ARBA00022989"/>
    </source>
</evidence>
<evidence type="ECO:0000256" key="8">
    <source>
        <dbReference type="PROSITE-ProRule" id="PRU00282"/>
    </source>
</evidence>
<evidence type="ECO:0000256" key="3">
    <source>
        <dbReference type="ARBA" id="ARBA00022448"/>
    </source>
</evidence>
<keyword evidence="5" id="KW-0677">Repeat</keyword>
<name>A0A9W7DS27_9STRA</name>
<feature type="repeat" description="Solcar" evidence="8">
    <location>
        <begin position="109"/>
        <end position="191"/>
    </location>
</feature>
<evidence type="ECO:0000256" key="9">
    <source>
        <dbReference type="RuleBase" id="RU000488"/>
    </source>
</evidence>
<dbReference type="InterPro" id="IPR050391">
    <property type="entry name" value="Mito_Metabolite_Transporter"/>
</dbReference>
<feature type="non-terminal residue" evidence="10">
    <location>
        <position position="1"/>
    </location>
</feature>
<dbReference type="Proteomes" id="UP001165082">
    <property type="component" value="Unassembled WGS sequence"/>
</dbReference>
<organism evidence="10 11">
    <name type="scientific">Triparma retinervis</name>
    <dbReference type="NCBI Taxonomy" id="2557542"/>
    <lineage>
        <taxon>Eukaryota</taxon>
        <taxon>Sar</taxon>
        <taxon>Stramenopiles</taxon>
        <taxon>Ochrophyta</taxon>
        <taxon>Bolidophyceae</taxon>
        <taxon>Parmales</taxon>
        <taxon>Triparmaceae</taxon>
        <taxon>Triparma</taxon>
    </lineage>
</organism>
<comment type="similarity">
    <text evidence="2 9">Belongs to the mitochondrial carrier (TC 2.A.29) family.</text>
</comment>
<dbReference type="OrthoDB" id="756301at2759"/>
<evidence type="ECO:0000256" key="4">
    <source>
        <dbReference type="ARBA" id="ARBA00022692"/>
    </source>
</evidence>
<evidence type="ECO:0000256" key="2">
    <source>
        <dbReference type="ARBA" id="ARBA00006375"/>
    </source>
</evidence>
<dbReference type="AlphaFoldDB" id="A0A9W7DS27"/>
<dbReference type="PANTHER" id="PTHR45618">
    <property type="entry name" value="MITOCHONDRIAL DICARBOXYLATE CARRIER-RELATED"/>
    <property type="match status" value="1"/>
</dbReference>
<dbReference type="InterPro" id="IPR018108">
    <property type="entry name" value="MCP_transmembrane"/>
</dbReference>
<dbReference type="InterPro" id="IPR023395">
    <property type="entry name" value="MCP_dom_sf"/>
</dbReference>
<accession>A0A9W7DS27</accession>
<dbReference type="Pfam" id="PF00153">
    <property type="entry name" value="Mito_carr"/>
    <property type="match status" value="2"/>
</dbReference>